<gene>
    <name evidence="1" type="ORF">OS493_008491</name>
</gene>
<evidence type="ECO:0000313" key="2">
    <source>
        <dbReference type="Proteomes" id="UP001163046"/>
    </source>
</evidence>
<comment type="caution">
    <text evidence="1">The sequence shown here is derived from an EMBL/GenBank/DDBJ whole genome shotgun (WGS) entry which is preliminary data.</text>
</comment>
<name>A0A9X0D5F0_9CNID</name>
<protein>
    <submittedName>
        <fullName evidence="1">Uncharacterized protein</fullName>
    </submittedName>
</protein>
<organism evidence="1 2">
    <name type="scientific">Desmophyllum pertusum</name>
    <dbReference type="NCBI Taxonomy" id="174260"/>
    <lineage>
        <taxon>Eukaryota</taxon>
        <taxon>Metazoa</taxon>
        <taxon>Cnidaria</taxon>
        <taxon>Anthozoa</taxon>
        <taxon>Hexacorallia</taxon>
        <taxon>Scleractinia</taxon>
        <taxon>Caryophylliina</taxon>
        <taxon>Caryophylliidae</taxon>
        <taxon>Desmophyllum</taxon>
    </lineage>
</organism>
<reference evidence="1" key="1">
    <citation type="submission" date="2023-01" db="EMBL/GenBank/DDBJ databases">
        <title>Genome assembly of the deep-sea coral Lophelia pertusa.</title>
        <authorList>
            <person name="Herrera S."/>
            <person name="Cordes E."/>
        </authorList>
    </citation>
    <scope>NUCLEOTIDE SEQUENCE</scope>
    <source>
        <strain evidence="1">USNM1676648</strain>
        <tissue evidence="1">Polyp</tissue>
    </source>
</reference>
<proteinExistence type="predicted"/>
<accession>A0A9X0D5F0</accession>
<keyword evidence="2" id="KW-1185">Reference proteome</keyword>
<dbReference type="Proteomes" id="UP001163046">
    <property type="component" value="Unassembled WGS sequence"/>
</dbReference>
<sequence length="166" mass="18369">MSNQSVCYFNCNVTEIGKSDAFAFSKNSGMGDKPPDHVKIASKEGVFENIDYPAPSNAVLDLVSLQKRSEDLNEDCSQQPIENISESVTEIDGKDERPKVRRKRSSSLSSLVLLKQELRTIYDDQYERSKLRRVSSIPGTNNSGSAGEETQLEDGLLTTTLCSTEL</sequence>
<dbReference type="EMBL" id="MU825876">
    <property type="protein sequence ID" value="KAJ7386368.1"/>
    <property type="molecule type" value="Genomic_DNA"/>
</dbReference>
<evidence type="ECO:0000313" key="1">
    <source>
        <dbReference type="EMBL" id="KAJ7386368.1"/>
    </source>
</evidence>
<dbReference type="AlphaFoldDB" id="A0A9X0D5F0"/>